<name>A0A9P0NVU4_ACAOB</name>
<dbReference type="EMBL" id="CAKOFQ010006677">
    <property type="protein sequence ID" value="CAH1958476.1"/>
    <property type="molecule type" value="Genomic_DNA"/>
</dbReference>
<evidence type="ECO:0000256" key="1">
    <source>
        <dbReference type="SAM" id="MobiDB-lite"/>
    </source>
</evidence>
<feature type="region of interest" description="Disordered" evidence="1">
    <location>
        <begin position="158"/>
        <end position="182"/>
    </location>
</feature>
<accession>A0A9P0NVU4</accession>
<dbReference type="Proteomes" id="UP001152888">
    <property type="component" value="Unassembled WGS sequence"/>
</dbReference>
<dbReference type="OrthoDB" id="6927140at2759"/>
<organism evidence="2 3">
    <name type="scientific">Acanthoscelides obtectus</name>
    <name type="common">Bean weevil</name>
    <name type="synonym">Bruchus obtectus</name>
    <dbReference type="NCBI Taxonomy" id="200917"/>
    <lineage>
        <taxon>Eukaryota</taxon>
        <taxon>Metazoa</taxon>
        <taxon>Ecdysozoa</taxon>
        <taxon>Arthropoda</taxon>
        <taxon>Hexapoda</taxon>
        <taxon>Insecta</taxon>
        <taxon>Pterygota</taxon>
        <taxon>Neoptera</taxon>
        <taxon>Endopterygota</taxon>
        <taxon>Coleoptera</taxon>
        <taxon>Polyphaga</taxon>
        <taxon>Cucujiformia</taxon>
        <taxon>Chrysomeloidea</taxon>
        <taxon>Chrysomelidae</taxon>
        <taxon>Bruchinae</taxon>
        <taxon>Bruchini</taxon>
        <taxon>Acanthoscelides</taxon>
    </lineage>
</organism>
<reference evidence="2" key="1">
    <citation type="submission" date="2022-03" db="EMBL/GenBank/DDBJ databases">
        <authorList>
            <person name="Sayadi A."/>
        </authorList>
    </citation>
    <scope>NUCLEOTIDE SEQUENCE</scope>
</reference>
<sequence>MNSDVLPSQDRDDNSPETASTSTQISSRPRSPKRKSNSNAHSLDPPDLSTDVLQVVKEYFKSPLLSEDRFDIFGKNVAMKLRDLPIQQRLIAEKIINDSLFQAETGNLRLPLGEFNVREFYRTTPSPPTYQPQQFIRATPTPSHSAHRPQQFIREIPTPSPPIHHSRQFNQGTPILSPPTQHSQQFMHVGSTLSSLPRIEQERNDSSTPSMQYNSDSQHSTEHTEVQLSIPEQSAGAFISSFNDCQ</sequence>
<evidence type="ECO:0000313" key="3">
    <source>
        <dbReference type="Proteomes" id="UP001152888"/>
    </source>
</evidence>
<feature type="compositionally biased region" description="Polar residues" evidence="1">
    <location>
        <begin position="16"/>
        <end position="25"/>
    </location>
</feature>
<feature type="compositionally biased region" description="Polar residues" evidence="1">
    <location>
        <begin position="206"/>
        <end position="218"/>
    </location>
</feature>
<feature type="region of interest" description="Disordered" evidence="1">
    <location>
        <begin position="200"/>
        <end position="225"/>
    </location>
</feature>
<feature type="region of interest" description="Disordered" evidence="1">
    <location>
        <begin position="1"/>
        <end position="47"/>
    </location>
</feature>
<dbReference type="AlphaFoldDB" id="A0A9P0NVU4"/>
<gene>
    <name evidence="2" type="ORF">ACAOBT_LOCUS2665</name>
</gene>
<feature type="compositionally biased region" description="Polar residues" evidence="1">
    <location>
        <begin position="168"/>
        <end position="182"/>
    </location>
</feature>
<keyword evidence="3" id="KW-1185">Reference proteome</keyword>
<proteinExistence type="predicted"/>
<protein>
    <submittedName>
        <fullName evidence="2">Uncharacterized protein</fullName>
    </submittedName>
</protein>
<evidence type="ECO:0000313" key="2">
    <source>
        <dbReference type="EMBL" id="CAH1958476.1"/>
    </source>
</evidence>
<comment type="caution">
    <text evidence="2">The sequence shown here is derived from an EMBL/GenBank/DDBJ whole genome shotgun (WGS) entry which is preliminary data.</text>
</comment>